<evidence type="ECO:0000256" key="2">
    <source>
        <dbReference type="SAM" id="MobiDB-lite"/>
    </source>
</evidence>
<protein>
    <submittedName>
        <fullName evidence="3">Uncharacterized protein</fullName>
    </submittedName>
</protein>
<accession>A0AAN5CPV1</accession>
<proteinExistence type="predicted"/>
<feature type="non-terminal residue" evidence="3">
    <location>
        <position position="337"/>
    </location>
</feature>
<evidence type="ECO:0000313" key="4">
    <source>
        <dbReference type="Proteomes" id="UP001328107"/>
    </source>
</evidence>
<keyword evidence="1" id="KW-0175">Coiled coil</keyword>
<organism evidence="3 4">
    <name type="scientific">Pristionchus mayeri</name>
    <dbReference type="NCBI Taxonomy" id="1317129"/>
    <lineage>
        <taxon>Eukaryota</taxon>
        <taxon>Metazoa</taxon>
        <taxon>Ecdysozoa</taxon>
        <taxon>Nematoda</taxon>
        <taxon>Chromadorea</taxon>
        <taxon>Rhabditida</taxon>
        <taxon>Rhabditina</taxon>
        <taxon>Diplogasteromorpha</taxon>
        <taxon>Diplogasteroidea</taxon>
        <taxon>Neodiplogasteridae</taxon>
        <taxon>Pristionchus</taxon>
    </lineage>
</organism>
<sequence length="337" mass="38885">DLLGNLERTTLPSTENKHTLEEEQKEKLESDFTHENELEEMERMAEEVPTPKKNLSEGEELDCNEEGNAHLESSDGEKKELSGEQQKQLMEFLGLLRIFLKTARHDDLRSVIDDHSDLTLMERMKKAIEIAKQRETLKQQELSSMSASEVEELEKKESASLMSETEREEVFQEIKNAIKEGIMHDTNEVTTVVPDEVASTTEEPRTTVSVKEETTTVLVEATTVPPEEYTTREGRVRIRIRTFAEVLEEERVEKERAEKEAERRRVAEEKISGAVEEEVRKEKEKKIIPLRQLEDQEEIEMNEITVATPSRLRFAGVKTFVTDEEKKMIPVKDIDSI</sequence>
<feature type="compositionally biased region" description="Basic and acidic residues" evidence="2">
    <location>
        <begin position="67"/>
        <end position="82"/>
    </location>
</feature>
<feature type="region of interest" description="Disordered" evidence="2">
    <location>
        <begin position="1"/>
        <end position="84"/>
    </location>
</feature>
<dbReference type="AlphaFoldDB" id="A0AAN5CPV1"/>
<evidence type="ECO:0000313" key="3">
    <source>
        <dbReference type="EMBL" id="GMR48471.1"/>
    </source>
</evidence>
<dbReference type="EMBL" id="BTRK01000004">
    <property type="protein sequence ID" value="GMR48471.1"/>
    <property type="molecule type" value="Genomic_DNA"/>
</dbReference>
<feature type="compositionally biased region" description="Basic and acidic residues" evidence="2">
    <location>
        <begin position="15"/>
        <end position="56"/>
    </location>
</feature>
<keyword evidence="4" id="KW-1185">Reference proteome</keyword>
<comment type="caution">
    <text evidence="3">The sequence shown here is derived from an EMBL/GenBank/DDBJ whole genome shotgun (WGS) entry which is preliminary data.</text>
</comment>
<evidence type="ECO:0000256" key="1">
    <source>
        <dbReference type="SAM" id="Coils"/>
    </source>
</evidence>
<dbReference type="Proteomes" id="UP001328107">
    <property type="component" value="Unassembled WGS sequence"/>
</dbReference>
<feature type="coiled-coil region" evidence="1">
    <location>
        <begin position="240"/>
        <end position="272"/>
    </location>
</feature>
<gene>
    <name evidence="3" type="ORF">PMAYCL1PPCAC_18666</name>
</gene>
<name>A0AAN5CPV1_9BILA</name>
<reference evidence="4" key="1">
    <citation type="submission" date="2022-10" db="EMBL/GenBank/DDBJ databases">
        <title>Genome assembly of Pristionchus species.</title>
        <authorList>
            <person name="Yoshida K."/>
            <person name="Sommer R.J."/>
        </authorList>
    </citation>
    <scope>NUCLEOTIDE SEQUENCE [LARGE SCALE GENOMIC DNA]</scope>
    <source>
        <strain evidence="4">RS5460</strain>
    </source>
</reference>
<feature type="non-terminal residue" evidence="3">
    <location>
        <position position="1"/>
    </location>
</feature>